<keyword evidence="2" id="KW-0320">Glycogen biosynthesis</keyword>
<evidence type="ECO:0000259" key="4">
    <source>
        <dbReference type="Pfam" id="PF24894"/>
    </source>
</evidence>
<evidence type="ECO:0000256" key="1">
    <source>
        <dbReference type="ARBA" id="ARBA00010443"/>
    </source>
</evidence>
<proteinExistence type="inferred from homology"/>
<dbReference type="Gene3D" id="3.90.550.10">
    <property type="entry name" value="Spore Coat Polysaccharide Biosynthesis Protein SpsA, Chain A"/>
    <property type="match status" value="1"/>
</dbReference>
<comment type="similarity">
    <text evidence="1">Belongs to the bacterial/plant glucose-1-phosphate adenylyltransferase family.</text>
</comment>
<sequence length="368" mass="42103">MEKLIGVIQIDGEIDLLKELTYFRCGAAVPFGSRYRMIDFVLSNMVNSHLQDIAVFTRQKYRSLMDHLGTGKPWDLDRKRGGLFILPPDWNDPTDLSRGDLQHFHNNRDFFTRGLGEYVLITGSHHICNIDYRKVFQHHLNTGADVTVIYQPVSHLQSEHFTEKKLELDPSGKVLNITTDTNNKNVFMDMYIIKKSLLLELVDYCIARKKENLLLDGIIANLHRLSVLSYEYNGYLAVINSIESYYKHSMSLLDIDVYAQLFLNRKPIYTKPKDEPPTKYTKSAVAKGSLIANGCVIEGTVENSILFRGVHIHKDAIVRNSIVMQRCEILQGSLLQNVILDKDIFISPDRTFIGAPENPYIVAKRKVL</sequence>
<dbReference type="SUPFAM" id="SSF51161">
    <property type="entry name" value="Trimeric LpxA-like enzymes"/>
    <property type="match status" value="1"/>
</dbReference>
<dbReference type="InterPro" id="IPR011004">
    <property type="entry name" value="Trimer_LpxA-like_sf"/>
</dbReference>
<organism evidence="5 6">
    <name type="scientific">Halalkalibacter okhensis</name>
    <dbReference type="NCBI Taxonomy" id="333138"/>
    <lineage>
        <taxon>Bacteria</taxon>
        <taxon>Bacillati</taxon>
        <taxon>Bacillota</taxon>
        <taxon>Bacilli</taxon>
        <taxon>Bacillales</taxon>
        <taxon>Bacillaceae</taxon>
        <taxon>Halalkalibacter</taxon>
    </lineage>
</organism>
<reference evidence="5 6" key="1">
    <citation type="submission" date="2014-09" db="EMBL/GenBank/DDBJ databases">
        <title>Genome sequencing and annotation of Bacillus Okhensis strain Kh10-101T.</title>
        <authorList>
            <person name="Prakash J.S."/>
        </authorList>
    </citation>
    <scope>NUCLEOTIDE SEQUENCE [LARGE SCALE GENOMIC DNA]</scope>
    <source>
        <strain evidence="6">Kh10-101T</strain>
    </source>
</reference>
<dbReference type="CDD" id="cd02508">
    <property type="entry name" value="ADP_Glucose_PP"/>
    <property type="match status" value="1"/>
</dbReference>
<dbReference type="Pfam" id="PF00483">
    <property type="entry name" value="NTP_transferase"/>
    <property type="match status" value="1"/>
</dbReference>
<dbReference type="GO" id="GO:0008878">
    <property type="term" value="F:glucose-1-phosphate adenylyltransferase activity"/>
    <property type="evidence" value="ECO:0007669"/>
    <property type="project" value="InterPro"/>
</dbReference>
<dbReference type="InterPro" id="IPR056818">
    <property type="entry name" value="GlmU/GlgC-like_hexapep"/>
</dbReference>
<dbReference type="AlphaFoldDB" id="A0A0B0ID05"/>
<dbReference type="GO" id="GO:0005978">
    <property type="term" value="P:glycogen biosynthetic process"/>
    <property type="evidence" value="ECO:0007669"/>
    <property type="project" value="UniProtKB-KW"/>
</dbReference>
<evidence type="ECO:0000259" key="3">
    <source>
        <dbReference type="Pfam" id="PF00483"/>
    </source>
</evidence>
<dbReference type="PANTHER" id="PTHR43523">
    <property type="entry name" value="GLUCOSE-1-PHOSPHATE ADENYLYLTRANSFERASE-RELATED"/>
    <property type="match status" value="1"/>
</dbReference>
<feature type="domain" description="Glucose-1-phosphate adenylyltransferase/Bifunctional protein GlmU-like C-terminal hexapeptide" evidence="4">
    <location>
        <begin position="282"/>
        <end position="355"/>
    </location>
</feature>
<dbReference type="PANTHER" id="PTHR43523:SF6">
    <property type="entry name" value="GLYCOGEN BIOSYNTHESIS PROTEIN GLGD"/>
    <property type="match status" value="1"/>
</dbReference>
<dbReference type="OrthoDB" id="9801810at2"/>
<dbReference type="Proteomes" id="UP000030832">
    <property type="component" value="Unassembled WGS sequence"/>
</dbReference>
<dbReference type="STRING" id="333138.LQ50_16720"/>
<accession>A0A0B0ID05</accession>
<dbReference type="CDD" id="cd04651">
    <property type="entry name" value="LbH_G1P_AT_C"/>
    <property type="match status" value="1"/>
</dbReference>
<comment type="caution">
    <text evidence="5">The sequence shown here is derived from an EMBL/GenBank/DDBJ whole genome shotgun (WGS) entry which is preliminary data.</text>
</comment>
<dbReference type="NCBIfam" id="TIGR02092">
    <property type="entry name" value="glgD"/>
    <property type="match status" value="1"/>
</dbReference>
<dbReference type="Pfam" id="PF24894">
    <property type="entry name" value="Hexapep_GlmU"/>
    <property type="match status" value="1"/>
</dbReference>
<dbReference type="InterPro" id="IPR005835">
    <property type="entry name" value="NTP_transferase_dom"/>
</dbReference>
<dbReference type="InterPro" id="IPR011832">
    <property type="entry name" value="GlgDAde_trans"/>
</dbReference>
<dbReference type="SUPFAM" id="SSF53448">
    <property type="entry name" value="Nucleotide-diphospho-sugar transferases"/>
    <property type="match status" value="1"/>
</dbReference>
<evidence type="ECO:0000313" key="6">
    <source>
        <dbReference type="Proteomes" id="UP000030832"/>
    </source>
</evidence>
<dbReference type="InterPro" id="IPR029044">
    <property type="entry name" value="Nucleotide-diphossugar_trans"/>
</dbReference>
<keyword evidence="5" id="KW-0808">Transferase</keyword>
<dbReference type="eggNOG" id="COG0448">
    <property type="taxonomic scope" value="Bacteria"/>
</dbReference>
<evidence type="ECO:0000256" key="2">
    <source>
        <dbReference type="ARBA" id="ARBA00023056"/>
    </source>
</evidence>
<name>A0A0B0ID05_9BACI</name>
<keyword evidence="6" id="KW-1185">Reference proteome</keyword>
<dbReference type="InterPro" id="IPR011831">
    <property type="entry name" value="ADP-Glc_PPase"/>
</dbReference>
<feature type="domain" description="Nucleotidyl transferase" evidence="3">
    <location>
        <begin position="17"/>
        <end position="161"/>
    </location>
</feature>
<keyword evidence="5" id="KW-0548">Nucleotidyltransferase</keyword>
<dbReference type="Gene3D" id="2.160.10.10">
    <property type="entry name" value="Hexapeptide repeat proteins"/>
    <property type="match status" value="1"/>
</dbReference>
<dbReference type="RefSeq" id="WP_034631091.1">
    <property type="nucleotide sequence ID" value="NZ_JRJU01000022.1"/>
</dbReference>
<dbReference type="EMBL" id="JRJU01000022">
    <property type="protein sequence ID" value="KHF39190.1"/>
    <property type="molecule type" value="Genomic_DNA"/>
</dbReference>
<protein>
    <submittedName>
        <fullName evidence="5">Glucose-1-phosphate adenylyltransferase subunit GlgD</fullName>
    </submittedName>
</protein>
<gene>
    <name evidence="5" type="ORF">LQ50_16720</name>
</gene>
<evidence type="ECO:0000313" key="5">
    <source>
        <dbReference type="EMBL" id="KHF39190.1"/>
    </source>
</evidence>